<dbReference type="InterPro" id="IPR011123">
    <property type="entry name" value="Y_Y_Y"/>
</dbReference>
<dbReference type="RefSeq" id="WP_106060899.1">
    <property type="nucleotide sequence ID" value="NZ_PVXQ01000044.1"/>
</dbReference>
<feature type="domain" description="Two component regulator three Y" evidence="1">
    <location>
        <begin position="508"/>
        <end position="572"/>
    </location>
</feature>
<evidence type="ECO:0000259" key="1">
    <source>
        <dbReference type="Pfam" id="PF07495"/>
    </source>
</evidence>
<dbReference type="OrthoDB" id="1925648at2"/>
<evidence type="ECO:0000313" key="3">
    <source>
        <dbReference type="Proteomes" id="UP000239471"/>
    </source>
</evidence>
<accession>A0A2T0B9Y8</accession>
<name>A0A2T0B9Y8_9CLOT</name>
<organism evidence="2 3">
    <name type="scientific">Clostridium vincentii</name>
    <dbReference type="NCBI Taxonomy" id="52704"/>
    <lineage>
        <taxon>Bacteria</taxon>
        <taxon>Bacillati</taxon>
        <taxon>Bacillota</taxon>
        <taxon>Clostridia</taxon>
        <taxon>Eubacteriales</taxon>
        <taxon>Clostridiaceae</taxon>
        <taxon>Clostridium</taxon>
    </lineage>
</organism>
<comment type="caution">
    <text evidence="2">The sequence shown here is derived from an EMBL/GenBank/DDBJ whole genome shotgun (WGS) entry which is preliminary data.</text>
</comment>
<dbReference type="Proteomes" id="UP000239471">
    <property type="component" value="Unassembled WGS sequence"/>
</dbReference>
<keyword evidence="3" id="KW-1185">Reference proteome</keyword>
<dbReference type="NCBIfam" id="NF010681">
    <property type="entry name" value="PRK14081.1"/>
    <property type="match status" value="1"/>
</dbReference>
<proteinExistence type="predicted"/>
<sequence>MVEQGIKFDKESPSMIKDEIKIKAEFSEKDLRYKFIIGSGGIWNTVQDFSEKEIFLWNPSLEGKYIVMIQAKTNESKKPFDFLVKEKFVIGADVKEKLIRDVKLDNVNVMFGEKININVVCNEENILYRFWIQGKQDWELIKDYAMDNVLTYAARKEGKQEVLIECKRANSNEKVDEFTTVLFEVIPHVKIEINDFKCMTDGLLIGEELTFKVDVNVGDKRSLLYKFIKISKEGKAICLQDYSSKRMVTYQEDEPGEYRILCLVKDILSNKEYDDRALILYRVMAYNKIEVKNFTADITSPQVNGSNALLRADVKGGREVVYKYVIEGPTSEDSGYIRKNEYLWETKQEGEYNITLYVKDVSFDGEYESKRSFAFSIDKKADRPAKILDVILDGKKIVLVGQPINLKVVAEGEMGLIQYSFIVYKDNVEKERVKYGRANWVNFIPEEKGEYEVEIRVKNKYSTMEYDSHTFNYLTVKEYLPGEIDYILLPHKNIHLVQDPIEIEAISQNTKSVLMRYITKVNGHLVEDTGFIKNKKIVLTPKCIGKYTFEIYAKNIKCEEEYDCRKEINLYVSEAIPVTGTTITCNKEKIEINKEVTLTVQSNGGKEVCYEFYVMEQGNWMKAQNYGRKEDYTFIPFVKGEYKVMVFAKSFYKKVNYEDYGEFIFKL</sequence>
<dbReference type="AlphaFoldDB" id="A0A2T0B9Y8"/>
<feature type="domain" description="Two component regulator three Y" evidence="1">
    <location>
        <begin position="28"/>
        <end position="90"/>
    </location>
</feature>
<feature type="domain" description="Two component regulator three Y" evidence="1">
    <location>
        <begin position="218"/>
        <end position="282"/>
    </location>
</feature>
<reference evidence="2 3" key="1">
    <citation type="submission" date="2018-03" db="EMBL/GenBank/DDBJ databases">
        <title>Genome sequence of Clostridium vincentii DSM 10228.</title>
        <authorList>
            <person name="Poehlein A."/>
            <person name="Daniel R."/>
        </authorList>
    </citation>
    <scope>NUCLEOTIDE SEQUENCE [LARGE SCALE GENOMIC DNA]</scope>
    <source>
        <strain evidence="2 3">DSM 10228</strain>
    </source>
</reference>
<evidence type="ECO:0000313" key="2">
    <source>
        <dbReference type="EMBL" id="PRR80704.1"/>
    </source>
</evidence>
<dbReference type="EMBL" id="PVXQ01000044">
    <property type="protein sequence ID" value="PRR80704.1"/>
    <property type="molecule type" value="Genomic_DNA"/>
</dbReference>
<feature type="domain" description="Two component regulator three Y" evidence="1">
    <location>
        <begin position="417"/>
        <end position="472"/>
    </location>
</feature>
<protein>
    <submittedName>
        <fullName evidence="2">Y_Y_Y domain protein</fullName>
    </submittedName>
</protein>
<dbReference type="Pfam" id="PF07495">
    <property type="entry name" value="Y_Y_Y"/>
    <property type="match status" value="4"/>
</dbReference>
<gene>
    <name evidence="2" type="ORF">CLVI_29950</name>
</gene>